<evidence type="ECO:0000259" key="3">
    <source>
        <dbReference type="Pfam" id="PF13962"/>
    </source>
</evidence>
<sequence length="382" mass="42959">MSEESEVPVLPISKPPEDGPKKQWIKQVVNAAGAAHRIEKATVVARRAVQEGTDRLRANGRNGSEAKYKQNQPPELEFKLNPHLTGCSQFHADSSTQIQEDSADVTDHAWFIENTHRALYERLNMYCIVFVLLESMSFVAILQPPGGFDNDGHMRSNTLVTCFVFFSTLSFFFTTIGLFGVVVGFLSLLNPDFYRQFEKKARSTKSSQSGDKSGSSHKNLLSSDSFLYEYHQVYNPDGMVNVLARLLWGNLQRMWRLRIYLFFSLVLIVSAFGCGVFAILGGSNRTTYMLAGAITVGVVTLVFEVFRTVQQGIYTYHRTQWLDFLNIYYPDADLPSRIHTPRQKLKDWIEEHVHSPRSGIGRAPRGPSKLSTSSDLGASNNA</sequence>
<keyword evidence="2" id="KW-0812">Transmembrane</keyword>
<evidence type="ECO:0000256" key="2">
    <source>
        <dbReference type="SAM" id="Phobius"/>
    </source>
</evidence>
<keyword evidence="2" id="KW-1133">Transmembrane helix</keyword>
<comment type="caution">
    <text evidence="4">The sequence shown here is derived from an EMBL/GenBank/DDBJ whole genome shotgun (WGS) entry which is preliminary data.</text>
</comment>
<reference evidence="4" key="1">
    <citation type="submission" date="2020-06" db="EMBL/GenBank/DDBJ databases">
        <title>WGS assembly of Ceratodon purpureus strain R40.</title>
        <authorList>
            <person name="Carey S.B."/>
            <person name="Jenkins J."/>
            <person name="Shu S."/>
            <person name="Lovell J.T."/>
            <person name="Sreedasyam A."/>
            <person name="Maumus F."/>
            <person name="Tiley G.P."/>
            <person name="Fernandez-Pozo N."/>
            <person name="Barry K."/>
            <person name="Chen C."/>
            <person name="Wang M."/>
            <person name="Lipzen A."/>
            <person name="Daum C."/>
            <person name="Saski C.A."/>
            <person name="Payton A.C."/>
            <person name="Mcbreen J.C."/>
            <person name="Conrad R.E."/>
            <person name="Kollar L.M."/>
            <person name="Olsson S."/>
            <person name="Huttunen S."/>
            <person name="Landis J.B."/>
            <person name="Wickett N.J."/>
            <person name="Johnson M.G."/>
            <person name="Rensing S.A."/>
            <person name="Grimwood J."/>
            <person name="Schmutz J."/>
            <person name="Mcdaniel S.F."/>
        </authorList>
    </citation>
    <scope>NUCLEOTIDE SEQUENCE</scope>
    <source>
        <strain evidence="4">R40</strain>
    </source>
</reference>
<dbReference type="Pfam" id="PF13962">
    <property type="entry name" value="PGG"/>
    <property type="match status" value="1"/>
</dbReference>
<proteinExistence type="predicted"/>
<dbReference type="EMBL" id="CM026429">
    <property type="protein sequence ID" value="KAG0564745.1"/>
    <property type="molecule type" value="Genomic_DNA"/>
</dbReference>
<accession>A0A8T0H1Z0</accession>
<gene>
    <name evidence="4" type="ORF">KC19_8G136100</name>
</gene>
<dbReference type="AlphaFoldDB" id="A0A8T0H1Z0"/>
<evidence type="ECO:0000313" key="5">
    <source>
        <dbReference type="Proteomes" id="UP000822688"/>
    </source>
</evidence>
<organism evidence="4 5">
    <name type="scientific">Ceratodon purpureus</name>
    <name type="common">Fire moss</name>
    <name type="synonym">Dicranum purpureum</name>
    <dbReference type="NCBI Taxonomy" id="3225"/>
    <lineage>
        <taxon>Eukaryota</taxon>
        <taxon>Viridiplantae</taxon>
        <taxon>Streptophyta</taxon>
        <taxon>Embryophyta</taxon>
        <taxon>Bryophyta</taxon>
        <taxon>Bryophytina</taxon>
        <taxon>Bryopsida</taxon>
        <taxon>Dicranidae</taxon>
        <taxon>Pseudoditrichales</taxon>
        <taxon>Ditrichaceae</taxon>
        <taxon>Ceratodon</taxon>
    </lineage>
</organism>
<feature type="region of interest" description="Disordered" evidence="1">
    <location>
        <begin position="355"/>
        <end position="382"/>
    </location>
</feature>
<feature type="domain" description="PGG" evidence="3">
    <location>
        <begin position="119"/>
        <end position="182"/>
    </location>
</feature>
<feature type="transmembrane region" description="Helical" evidence="2">
    <location>
        <begin position="163"/>
        <end position="189"/>
    </location>
</feature>
<feature type="transmembrane region" description="Helical" evidence="2">
    <location>
        <begin position="286"/>
        <end position="306"/>
    </location>
</feature>
<evidence type="ECO:0000313" key="4">
    <source>
        <dbReference type="EMBL" id="KAG0564745.1"/>
    </source>
</evidence>
<feature type="region of interest" description="Disordered" evidence="1">
    <location>
        <begin position="1"/>
        <end position="21"/>
    </location>
</feature>
<dbReference type="Proteomes" id="UP000822688">
    <property type="component" value="Chromosome 8"/>
</dbReference>
<feature type="transmembrane region" description="Helical" evidence="2">
    <location>
        <begin position="259"/>
        <end position="280"/>
    </location>
</feature>
<feature type="compositionally biased region" description="Polar residues" evidence="1">
    <location>
        <begin position="369"/>
        <end position="382"/>
    </location>
</feature>
<evidence type="ECO:0000256" key="1">
    <source>
        <dbReference type="SAM" id="MobiDB-lite"/>
    </source>
</evidence>
<protein>
    <recommendedName>
        <fullName evidence="3">PGG domain-containing protein</fullName>
    </recommendedName>
</protein>
<keyword evidence="5" id="KW-1185">Reference proteome</keyword>
<name>A0A8T0H1Z0_CERPU</name>
<dbReference type="InterPro" id="IPR026961">
    <property type="entry name" value="PGG_dom"/>
</dbReference>
<keyword evidence="2" id="KW-0472">Membrane</keyword>
<feature type="transmembrane region" description="Helical" evidence="2">
    <location>
        <begin position="123"/>
        <end position="143"/>
    </location>
</feature>